<dbReference type="EMBL" id="AODM01000044">
    <property type="protein sequence ID" value="EUJ52455.1"/>
    <property type="molecule type" value="Genomic_DNA"/>
</dbReference>
<evidence type="ECO:0000313" key="1">
    <source>
        <dbReference type="EMBL" id="EUJ52455.1"/>
    </source>
</evidence>
<dbReference type="Proteomes" id="UP000019241">
    <property type="component" value="Unassembled WGS sequence"/>
</dbReference>
<reference evidence="1 2" key="1">
    <citation type="submission" date="2012-12" db="EMBL/GenBank/DDBJ databases">
        <title>Novel taxa of Listeriaceae from agricultural environments in the United States.</title>
        <authorList>
            <person name="den Bakker H.C."/>
            <person name="Allred A."/>
            <person name="Warchocki S."/>
            <person name="Wright E.M."/>
            <person name="Burrell A."/>
            <person name="Nightingale K.K."/>
            <person name="Kephart D."/>
            <person name="Wiedmann M."/>
        </authorList>
    </citation>
    <scope>NUCLEOTIDE SEQUENCE [LARGE SCALE GENOMIC DNA]</scope>
    <source>
        <strain evidence="1 2">FSL S10-1203</strain>
    </source>
</reference>
<protein>
    <submittedName>
        <fullName evidence="1">Uncharacterized protein</fullName>
    </submittedName>
</protein>
<proteinExistence type="predicted"/>
<dbReference type="PATRIC" id="fig|1265822.4.peg.2757"/>
<organism evidence="1 2">
    <name type="scientific">Listeria fleischmannii FSL S10-1203</name>
    <dbReference type="NCBI Taxonomy" id="1265822"/>
    <lineage>
        <taxon>Bacteria</taxon>
        <taxon>Bacillati</taxon>
        <taxon>Bacillota</taxon>
        <taxon>Bacilli</taxon>
        <taxon>Bacillales</taxon>
        <taxon>Listeriaceae</taxon>
        <taxon>Listeria</taxon>
    </lineage>
</organism>
<evidence type="ECO:0000313" key="2">
    <source>
        <dbReference type="Proteomes" id="UP000019241"/>
    </source>
</evidence>
<name>W7DQZ8_9LIST</name>
<gene>
    <name evidence="1" type="ORF">MCOL2_13554</name>
</gene>
<accession>W7DQZ8</accession>
<dbReference type="RefSeq" id="WP_036064011.1">
    <property type="nucleotide sequence ID" value="NZ_AODM01000044.1"/>
</dbReference>
<dbReference type="AlphaFoldDB" id="W7DQZ8"/>
<sequence length="68" mass="8023">MLFENLMHVQKILDREAKGTKDNVYQLFTKTKLATYCQISRSTFNNELKILKESSKFDKDTFLEEDSV</sequence>
<comment type="caution">
    <text evidence="1">The sequence shown here is derived from an EMBL/GenBank/DDBJ whole genome shotgun (WGS) entry which is preliminary data.</text>
</comment>